<gene>
    <name evidence="3" type="ORF">C2E20_8892</name>
</gene>
<dbReference type="OrthoDB" id="10609627at2759"/>
<evidence type="ECO:0000256" key="2">
    <source>
        <dbReference type="SAM" id="Phobius"/>
    </source>
</evidence>
<keyword evidence="4" id="KW-1185">Reference proteome</keyword>
<dbReference type="InterPro" id="IPR038050">
    <property type="entry name" value="Neuro_actylchol_rec"/>
</dbReference>
<keyword evidence="2" id="KW-0812">Transmembrane</keyword>
<reference evidence="3 4" key="1">
    <citation type="journal article" date="2018" name="Plant J.">
        <title>Genome sequences of Chlorella sorokiniana UTEX 1602 and Micractinium conductrix SAG 241.80: implications to maltose excretion by a green alga.</title>
        <authorList>
            <person name="Arriola M.B."/>
            <person name="Velmurugan N."/>
            <person name="Zhang Y."/>
            <person name="Plunkett M.H."/>
            <person name="Hondzo H."/>
            <person name="Barney B.M."/>
        </authorList>
    </citation>
    <scope>NUCLEOTIDE SEQUENCE [LARGE SCALE GENOMIC DNA]</scope>
    <source>
        <strain evidence="3 4">SAG 241.80</strain>
    </source>
</reference>
<proteinExistence type="predicted"/>
<protein>
    <submittedName>
        <fullName evidence="3">Ligand-gated ion channel isoform B</fullName>
    </submittedName>
</protein>
<comment type="caution">
    <text evidence="3">The sequence shown here is derived from an EMBL/GenBank/DDBJ whole genome shotgun (WGS) entry which is preliminary data.</text>
</comment>
<name>A0A2P6V028_9CHLO</name>
<evidence type="ECO:0000313" key="4">
    <source>
        <dbReference type="Proteomes" id="UP000239649"/>
    </source>
</evidence>
<dbReference type="EMBL" id="LHPF02000059">
    <property type="protein sequence ID" value="PSC67448.1"/>
    <property type="molecule type" value="Genomic_DNA"/>
</dbReference>
<feature type="transmembrane region" description="Helical" evidence="2">
    <location>
        <begin position="236"/>
        <end position="255"/>
    </location>
</feature>
<accession>A0A2P6V028</accession>
<keyword evidence="2" id="KW-0472">Membrane</keyword>
<organism evidence="3 4">
    <name type="scientific">Micractinium conductrix</name>
    <dbReference type="NCBI Taxonomy" id="554055"/>
    <lineage>
        <taxon>Eukaryota</taxon>
        <taxon>Viridiplantae</taxon>
        <taxon>Chlorophyta</taxon>
        <taxon>core chlorophytes</taxon>
        <taxon>Trebouxiophyceae</taxon>
        <taxon>Chlorellales</taxon>
        <taxon>Chlorellaceae</taxon>
        <taxon>Chlorella clade</taxon>
        <taxon>Micractinium</taxon>
    </lineage>
</organism>
<dbReference type="Proteomes" id="UP000239649">
    <property type="component" value="Unassembled WGS sequence"/>
</dbReference>
<evidence type="ECO:0000256" key="1">
    <source>
        <dbReference type="SAM" id="MobiDB-lite"/>
    </source>
</evidence>
<sequence length="517" mass="56136">MAAWTARRPQQRGAAGFAAAAAAAAVLFVLPLAAAQMVSPLQGQGKPLLETQDIWFNAYLDRLIDAAWRNGTRQCSLQCTDWGRNVACCDEIFMLSIVFRNAYSFPEDRPSLNKVYLTPPPSTTVVWVSTVLGEFYQQMSLKHFPFDSYGAGDDVSDWRVTGVRLTHKLASNESFIFQLASPDPSHPTDPLPLSDPTASRTLTALLPGGFCTILPVALLGWLSFVILVLDRRDLSARLGVTVTLFLALAAFVVTADQPASSYILPTQQQIVTTYCLLLCMAVEATAVHSIETYKERQKTGKRQREARQRYLARMAAIKRLEQEEADAAARHAATGLPSHQPPELARASAGVAGSAGSTTAAAARRADSLPAAASGSLDALLAPGELVRQHSVAGEPEQRGAQKIFLRHGTFTRSATLGRLRAMRGHPMSARVVCGVEGTEGGVPRTNLRATLNVRVWRREAMEDDELMCQWVAQQVDHASAAILFIGYNLAVVPIYGLQSGYLDLLVWEGPAPPWGE</sequence>
<evidence type="ECO:0000313" key="3">
    <source>
        <dbReference type="EMBL" id="PSC67448.1"/>
    </source>
</evidence>
<feature type="transmembrane region" description="Helical" evidence="2">
    <location>
        <begin position="204"/>
        <end position="229"/>
    </location>
</feature>
<dbReference type="Gene3D" id="1.20.58.390">
    <property type="entry name" value="Neurotransmitter-gated ion-channel transmembrane domain"/>
    <property type="match status" value="1"/>
</dbReference>
<keyword evidence="2" id="KW-1133">Transmembrane helix</keyword>
<feature type="region of interest" description="Disordered" evidence="1">
    <location>
        <begin position="328"/>
        <end position="351"/>
    </location>
</feature>
<dbReference type="AlphaFoldDB" id="A0A2P6V028"/>